<dbReference type="EMBL" id="AGBW02014532">
    <property type="protein sequence ID" value="OWR41502.1"/>
    <property type="molecule type" value="Genomic_DNA"/>
</dbReference>
<dbReference type="KEGG" id="dpl:KGM_206389"/>
<dbReference type="AlphaFoldDB" id="A0A212EJ26"/>
<evidence type="ECO:0000313" key="2">
    <source>
        <dbReference type="Proteomes" id="UP000007151"/>
    </source>
</evidence>
<accession>A0A212EJ26</accession>
<dbReference type="Proteomes" id="UP000007151">
    <property type="component" value="Unassembled WGS sequence"/>
</dbReference>
<sequence length="59" mass="6163">MSRESADVGYGTRLCNEARVEILPDTGLVHNGASIPTNQTLQGYGTGVASHAATGKYEP</sequence>
<evidence type="ECO:0000313" key="1">
    <source>
        <dbReference type="EMBL" id="OWR41502.1"/>
    </source>
</evidence>
<protein>
    <submittedName>
        <fullName evidence="1">Uncharacterized protein</fullName>
    </submittedName>
</protein>
<organism evidence="1 2">
    <name type="scientific">Danaus plexippus plexippus</name>
    <dbReference type="NCBI Taxonomy" id="278856"/>
    <lineage>
        <taxon>Eukaryota</taxon>
        <taxon>Metazoa</taxon>
        <taxon>Ecdysozoa</taxon>
        <taxon>Arthropoda</taxon>
        <taxon>Hexapoda</taxon>
        <taxon>Insecta</taxon>
        <taxon>Pterygota</taxon>
        <taxon>Neoptera</taxon>
        <taxon>Endopterygota</taxon>
        <taxon>Lepidoptera</taxon>
        <taxon>Glossata</taxon>
        <taxon>Ditrysia</taxon>
        <taxon>Papilionoidea</taxon>
        <taxon>Nymphalidae</taxon>
        <taxon>Danainae</taxon>
        <taxon>Danaini</taxon>
        <taxon>Danaina</taxon>
        <taxon>Danaus</taxon>
        <taxon>Danaus</taxon>
    </lineage>
</organism>
<comment type="caution">
    <text evidence="1">The sequence shown here is derived from an EMBL/GenBank/DDBJ whole genome shotgun (WGS) entry which is preliminary data.</text>
</comment>
<gene>
    <name evidence="1" type="ORF">KGM_206389</name>
</gene>
<name>A0A212EJ26_DANPL</name>
<proteinExistence type="predicted"/>
<dbReference type="InParanoid" id="A0A212EJ26"/>
<reference evidence="1 2" key="1">
    <citation type="journal article" date="2011" name="Cell">
        <title>The monarch butterfly genome yields insights into long-distance migration.</title>
        <authorList>
            <person name="Zhan S."/>
            <person name="Merlin C."/>
            <person name="Boore J.L."/>
            <person name="Reppert S.M."/>
        </authorList>
    </citation>
    <scope>NUCLEOTIDE SEQUENCE [LARGE SCALE GENOMIC DNA]</scope>
    <source>
        <strain evidence="1">F-2</strain>
    </source>
</reference>
<keyword evidence="2" id="KW-1185">Reference proteome</keyword>